<name>A0AB37QT93_9PSED</name>
<proteinExistence type="predicted"/>
<accession>A0AB37QT93</accession>
<dbReference type="Proteomes" id="UP000272613">
    <property type="component" value="Unassembled WGS sequence"/>
</dbReference>
<evidence type="ECO:0000313" key="1">
    <source>
        <dbReference type="EMBL" id="RMS04085.1"/>
    </source>
</evidence>
<dbReference type="EMBL" id="RBSH01000086">
    <property type="protein sequence ID" value="RMS04085.1"/>
    <property type="molecule type" value="Genomic_DNA"/>
</dbReference>
<dbReference type="AlphaFoldDB" id="A0AB37QT93"/>
<reference evidence="1 2" key="1">
    <citation type="submission" date="2018-08" db="EMBL/GenBank/DDBJ databases">
        <title>Recombination of ecologically and evolutionarily significant loci maintains genetic cohesion in the Pseudomonas syringae species complex.</title>
        <authorList>
            <person name="Dillon M."/>
            <person name="Thakur S."/>
            <person name="Almeida R.N.D."/>
            <person name="Weir B.S."/>
            <person name="Guttman D.S."/>
        </authorList>
    </citation>
    <scope>NUCLEOTIDE SEQUENCE [LARGE SCALE GENOMIC DNA]</scope>
    <source>
        <strain evidence="1 2">ICMP 5019</strain>
    </source>
</reference>
<organism evidence="1 2">
    <name type="scientific">Pseudomonas coronafaciens pv. garcae</name>
    <dbReference type="NCBI Taxonomy" id="251653"/>
    <lineage>
        <taxon>Bacteria</taxon>
        <taxon>Pseudomonadati</taxon>
        <taxon>Pseudomonadota</taxon>
        <taxon>Gammaproteobacteria</taxon>
        <taxon>Pseudomonadales</taxon>
        <taxon>Pseudomonadaceae</taxon>
        <taxon>Pseudomonas</taxon>
        <taxon>Pseudomonas coronafaciens</taxon>
    </lineage>
</organism>
<evidence type="ECO:0000313" key="2">
    <source>
        <dbReference type="Proteomes" id="UP000272613"/>
    </source>
</evidence>
<gene>
    <name evidence="1" type="ORF">ALP74_04467</name>
</gene>
<protein>
    <submittedName>
        <fullName evidence="1">Uncharacterized protein</fullName>
    </submittedName>
</protein>
<sequence length="34" mass="3827">MKKRVYNWIRPHQFSGGLPSAQAEKKLNVVSGIS</sequence>
<comment type="caution">
    <text evidence="1">The sequence shown here is derived from an EMBL/GenBank/DDBJ whole genome shotgun (WGS) entry which is preliminary data.</text>
</comment>